<protein>
    <submittedName>
        <fullName evidence="1">Uncharacterized protein</fullName>
    </submittedName>
</protein>
<proteinExistence type="predicted"/>
<dbReference type="EMBL" id="JBGBZJ010000003">
    <property type="protein sequence ID" value="MEY9455723.1"/>
    <property type="molecule type" value="Genomic_DNA"/>
</dbReference>
<keyword evidence="2" id="KW-1185">Reference proteome</keyword>
<organism evidence="1 2">
    <name type="scientific">Bradyrhizobium ottawaense</name>
    <dbReference type="NCBI Taxonomy" id="931866"/>
    <lineage>
        <taxon>Bacteria</taxon>
        <taxon>Pseudomonadati</taxon>
        <taxon>Pseudomonadota</taxon>
        <taxon>Alphaproteobacteria</taxon>
        <taxon>Hyphomicrobiales</taxon>
        <taxon>Nitrobacteraceae</taxon>
        <taxon>Bradyrhizobium</taxon>
    </lineage>
</organism>
<comment type="caution">
    <text evidence="1">The sequence shown here is derived from an EMBL/GenBank/DDBJ whole genome shotgun (WGS) entry which is preliminary data.</text>
</comment>
<sequence length="139" mass="15904">MQEQTCSVLQQNIDAMPGQHGVRKALSRFSRFALLNVCAGRANWILYDRSERAVGALAAREIGKEQQDIFSLAVNRSIFVSFLRSSRFPAREVRRCRFHGRLNQSICSQWLWLLRDGAAFAAETADEDPVPYRNQIRFA</sequence>
<name>A0ABV4FVW4_9BRAD</name>
<dbReference type="RefSeq" id="WP_131233094.1">
    <property type="nucleotide sequence ID" value="NZ_AP021854.1"/>
</dbReference>
<accession>A0ABV4FVW4</accession>
<evidence type="ECO:0000313" key="2">
    <source>
        <dbReference type="Proteomes" id="UP001565369"/>
    </source>
</evidence>
<reference evidence="1 2" key="1">
    <citation type="submission" date="2024-07" db="EMBL/GenBank/DDBJ databases">
        <title>Genomic Encyclopedia of Type Strains, Phase V (KMG-V): Genome sequencing to study the core and pangenomes of soil and plant-associated prokaryotes.</title>
        <authorList>
            <person name="Whitman W."/>
        </authorList>
    </citation>
    <scope>NUCLEOTIDE SEQUENCE [LARGE SCALE GENOMIC DNA]</scope>
    <source>
        <strain evidence="1 2">USDA 152</strain>
    </source>
</reference>
<evidence type="ECO:0000313" key="1">
    <source>
        <dbReference type="EMBL" id="MEY9455723.1"/>
    </source>
</evidence>
<gene>
    <name evidence="1" type="ORF">ABIG07_004671</name>
</gene>
<dbReference type="Proteomes" id="UP001565369">
    <property type="component" value="Unassembled WGS sequence"/>
</dbReference>